<dbReference type="PROSITE" id="PS50943">
    <property type="entry name" value="HTH_CROC1"/>
    <property type="match status" value="1"/>
</dbReference>
<dbReference type="EMBL" id="CP004121">
    <property type="protein sequence ID" value="AGF53925.1"/>
    <property type="molecule type" value="Genomic_DNA"/>
</dbReference>
<protein>
    <submittedName>
        <fullName evidence="2">Putative transcriptional regulator</fullName>
    </submittedName>
</protein>
<sequence length="154" mass="17374">MDTNIGDRLDLILKHYKLTKKQFAESISYSPGNITDWIKGRYKPSSKALVNIENIYKVSQNWLINGTGDMFINDTYNISSKNSTSTEISKDISSLGSLTEDEINIVRLYRKLTDHDKIKIEGIMEFKATETESTVTPHAESYTCQNGGENKNVG</sequence>
<evidence type="ECO:0000313" key="2">
    <source>
        <dbReference type="EMBL" id="AGF53925.1"/>
    </source>
</evidence>
<dbReference type="Gene3D" id="1.10.260.40">
    <property type="entry name" value="lambda repressor-like DNA-binding domains"/>
    <property type="match status" value="1"/>
</dbReference>
<dbReference type="SUPFAM" id="SSF47413">
    <property type="entry name" value="lambda repressor-like DNA-binding domains"/>
    <property type="match status" value="1"/>
</dbReference>
<evidence type="ECO:0000259" key="1">
    <source>
        <dbReference type="PROSITE" id="PS50943"/>
    </source>
</evidence>
<dbReference type="KEGG" id="csr:Cspa_c00900"/>
<name>M1LM92_9CLOT</name>
<dbReference type="InterPro" id="IPR010982">
    <property type="entry name" value="Lambda_DNA-bd_dom_sf"/>
</dbReference>
<dbReference type="STRING" id="36745.CLSAP_00900"/>
<keyword evidence="3" id="KW-1185">Reference proteome</keyword>
<dbReference type="OrthoDB" id="2735991at2"/>
<dbReference type="AlphaFoldDB" id="M1LM92"/>
<organism evidence="2 3">
    <name type="scientific">Clostridium saccharoperbutylacetonicum N1-4(HMT)</name>
    <dbReference type="NCBI Taxonomy" id="931276"/>
    <lineage>
        <taxon>Bacteria</taxon>
        <taxon>Bacillati</taxon>
        <taxon>Bacillota</taxon>
        <taxon>Clostridia</taxon>
        <taxon>Eubacteriales</taxon>
        <taxon>Clostridiaceae</taxon>
        <taxon>Clostridium</taxon>
    </lineage>
</organism>
<accession>M1LM92</accession>
<evidence type="ECO:0000313" key="3">
    <source>
        <dbReference type="Proteomes" id="UP000011728"/>
    </source>
</evidence>
<dbReference type="SMART" id="SM00530">
    <property type="entry name" value="HTH_XRE"/>
    <property type="match status" value="1"/>
</dbReference>
<dbReference type="Proteomes" id="UP000011728">
    <property type="component" value="Chromosome"/>
</dbReference>
<dbReference type="InterPro" id="IPR001387">
    <property type="entry name" value="Cro/C1-type_HTH"/>
</dbReference>
<dbReference type="PATRIC" id="fig|931276.5.peg.83"/>
<dbReference type="eggNOG" id="COG1396">
    <property type="taxonomic scope" value="Bacteria"/>
</dbReference>
<dbReference type="HOGENOM" id="CLU_066192_4_4_9"/>
<reference evidence="2 3" key="1">
    <citation type="submission" date="2013-02" db="EMBL/GenBank/DDBJ databases">
        <title>Genome sequence of Clostridium saccharoperbutylacetonicum N1-4(HMT).</title>
        <authorList>
            <person name="Poehlein A."/>
            <person name="Daniel R."/>
        </authorList>
    </citation>
    <scope>NUCLEOTIDE SEQUENCE [LARGE SCALE GENOMIC DNA]</scope>
    <source>
        <strain evidence="3">N1-4(HMT)</strain>
    </source>
</reference>
<feature type="domain" description="HTH cro/C1-type" evidence="1">
    <location>
        <begin position="9"/>
        <end position="63"/>
    </location>
</feature>
<dbReference type="Pfam" id="PF12844">
    <property type="entry name" value="HTH_19"/>
    <property type="match status" value="1"/>
</dbReference>
<gene>
    <name evidence="2" type="ORF">Cspa_c00900</name>
</gene>
<dbReference type="CDD" id="cd00093">
    <property type="entry name" value="HTH_XRE"/>
    <property type="match status" value="1"/>
</dbReference>
<dbReference type="RefSeq" id="WP_015390261.1">
    <property type="nucleotide sequence ID" value="NC_020291.1"/>
</dbReference>
<proteinExistence type="predicted"/>
<dbReference type="GO" id="GO:0003677">
    <property type="term" value="F:DNA binding"/>
    <property type="evidence" value="ECO:0007669"/>
    <property type="project" value="InterPro"/>
</dbReference>